<proteinExistence type="predicted"/>
<feature type="non-terminal residue" evidence="1">
    <location>
        <position position="99"/>
    </location>
</feature>
<gene>
    <name evidence="1" type="ORF">FA13DRAFT_1736293</name>
</gene>
<organism evidence="1 2">
    <name type="scientific">Coprinellus micaceus</name>
    <name type="common">Glistening ink-cap mushroom</name>
    <name type="synonym">Coprinus micaceus</name>
    <dbReference type="NCBI Taxonomy" id="71717"/>
    <lineage>
        <taxon>Eukaryota</taxon>
        <taxon>Fungi</taxon>
        <taxon>Dikarya</taxon>
        <taxon>Basidiomycota</taxon>
        <taxon>Agaricomycotina</taxon>
        <taxon>Agaricomycetes</taxon>
        <taxon>Agaricomycetidae</taxon>
        <taxon>Agaricales</taxon>
        <taxon>Agaricineae</taxon>
        <taxon>Psathyrellaceae</taxon>
        <taxon>Coprinellus</taxon>
    </lineage>
</organism>
<comment type="caution">
    <text evidence="1">The sequence shown here is derived from an EMBL/GenBank/DDBJ whole genome shotgun (WGS) entry which is preliminary data.</text>
</comment>
<dbReference type="Proteomes" id="UP000298030">
    <property type="component" value="Unassembled WGS sequence"/>
</dbReference>
<reference evidence="1 2" key="1">
    <citation type="journal article" date="2019" name="Nat. Ecol. Evol.">
        <title>Megaphylogeny resolves global patterns of mushroom evolution.</title>
        <authorList>
            <person name="Varga T."/>
            <person name="Krizsan K."/>
            <person name="Foldi C."/>
            <person name="Dima B."/>
            <person name="Sanchez-Garcia M."/>
            <person name="Sanchez-Ramirez S."/>
            <person name="Szollosi G.J."/>
            <person name="Szarkandi J.G."/>
            <person name="Papp V."/>
            <person name="Albert L."/>
            <person name="Andreopoulos W."/>
            <person name="Angelini C."/>
            <person name="Antonin V."/>
            <person name="Barry K.W."/>
            <person name="Bougher N.L."/>
            <person name="Buchanan P."/>
            <person name="Buyck B."/>
            <person name="Bense V."/>
            <person name="Catcheside P."/>
            <person name="Chovatia M."/>
            <person name="Cooper J."/>
            <person name="Damon W."/>
            <person name="Desjardin D."/>
            <person name="Finy P."/>
            <person name="Geml J."/>
            <person name="Haridas S."/>
            <person name="Hughes K."/>
            <person name="Justo A."/>
            <person name="Karasinski D."/>
            <person name="Kautmanova I."/>
            <person name="Kiss B."/>
            <person name="Kocsube S."/>
            <person name="Kotiranta H."/>
            <person name="LaButti K.M."/>
            <person name="Lechner B.E."/>
            <person name="Liimatainen K."/>
            <person name="Lipzen A."/>
            <person name="Lukacs Z."/>
            <person name="Mihaltcheva S."/>
            <person name="Morgado L.N."/>
            <person name="Niskanen T."/>
            <person name="Noordeloos M.E."/>
            <person name="Ohm R.A."/>
            <person name="Ortiz-Santana B."/>
            <person name="Ovrebo C."/>
            <person name="Racz N."/>
            <person name="Riley R."/>
            <person name="Savchenko A."/>
            <person name="Shiryaev A."/>
            <person name="Soop K."/>
            <person name="Spirin V."/>
            <person name="Szebenyi C."/>
            <person name="Tomsovsky M."/>
            <person name="Tulloss R.E."/>
            <person name="Uehling J."/>
            <person name="Grigoriev I.V."/>
            <person name="Vagvolgyi C."/>
            <person name="Papp T."/>
            <person name="Martin F.M."/>
            <person name="Miettinen O."/>
            <person name="Hibbett D.S."/>
            <person name="Nagy L.G."/>
        </authorList>
    </citation>
    <scope>NUCLEOTIDE SEQUENCE [LARGE SCALE GENOMIC DNA]</scope>
    <source>
        <strain evidence="1 2">FP101781</strain>
    </source>
</reference>
<keyword evidence="2" id="KW-1185">Reference proteome</keyword>
<accession>A0A4Y7T1I9</accession>
<name>A0A4Y7T1I9_COPMI</name>
<protein>
    <submittedName>
        <fullName evidence="1">Uncharacterized protein</fullName>
    </submittedName>
</protein>
<dbReference type="AlphaFoldDB" id="A0A4Y7T1I9"/>
<evidence type="ECO:0000313" key="1">
    <source>
        <dbReference type="EMBL" id="TEB27814.1"/>
    </source>
</evidence>
<dbReference type="EMBL" id="QPFP01000037">
    <property type="protein sequence ID" value="TEB27814.1"/>
    <property type="molecule type" value="Genomic_DNA"/>
</dbReference>
<evidence type="ECO:0000313" key="2">
    <source>
        <dbReference type="Proteomes" id="UP000298030"/>
    </source>
</evidence>
<sequence length="99" mass="10457">MSSGGYSTFMDIIWSKDSLRCLLRSTGNASGIAAFTLVVSGGKVYSNIAETIAGVCPQGRRCFETGSKKSSAIQGGRRCSLYDPPQDKLAVEPPLANHA</sequence>